<dbReference type="Gene3D" id="3.40.50.2300">
    <property type="match status" value="1"/>
</dbReference>
<feature type="domain" description="Response regulatory" evidence="3">
    <location>
        <begin position="5"/>
        <end position="121"/>
    </location>
</feature>
<dbReference type="Pfam" id="PF00072">
    <property type="entry name" value="Response_reg"/>
    <property type="match status" value="1"/>
</dbReference>
<keyword evidence="5" id="KW-1185">Reference proteome</keyword>
<organism evidence="4 5">
    <name type="scientific">Undibacterium cyanobacteriorum</name>
    <dbReference type="NCBI Taxonomy" id="3073561"/>
    <lineage>
        <taxon>Bacteria</taxon>
        <taxon>Pseudomonadati</taxon>
        <taxon>Pseudomonadota</taxon>
        <taxon>Betaproteobacteria</taxon>
        <taxon>Burkholderiales</taxon>
        <taxon>Oxalobacteraceae</taxon>
        <taxon>Undibacterium</taxon>
    </lineage>
</organism>
<evidence type="ECO:0000313" key="5">
    <source>
        <dbReference type="Proteomes" id="UP001181355"/>
    </source>
</evidence>
<reference evidence="4" key="1">
    <citation type="submission" date="2023-09" db="EMBL/GenBank/DDBJ databases">
        <title>Undibacterium sp. 20NA77.5 isolated from freshwater.</title>
        <authorList>
            <person name="Le V."/>
            <person name="Ko S.-R."/>
            <person name="Ahn C.-Y."/>
            <person name="Oh H.-M."/>
        </authorList>
    </citation>
    <scope>NUCLEOTIDE SEQUENCE</scope>
    <source>
        <strain evidence="4">20NA77.5</strain>
    </source>
</reference>
<sequence>MSTQRILAIDDDEMVLNYLQRMLGQQYQLILCSESQVAAQIAQAELPDLILCDIDMPEMDGGSVLAKLADDPRTAKIPFVYLTSMVSPSEVAALDGVVGGRPGISKRASVAEMVAAIQANLGQ</sequence>
<dbReference type="InterPro" id="IPR011006">
    <property type="entry name" value="CheY-like_superfamily"/>
</dbReference>
<protein>
    <submittedName>
        <fullName evidence="4">Response regulator</fullName>
    </submittedName>
</protein>
<evidence type="ECO:0000259" key="3">
    <source>
        <dbReference type="PROSITE" id="PS50110"/>
    </source>
</evidence>
<proteinExistence type="predicted"/>
<dbReference type="SMART" id="SM00448">
    <property type="entry name" value="REC"/>
    <property type="match status" value="1"/>
</dbReference>
<evidence type="ECO:0000313" key="4">
    <source>
        <dbReference type="EMBL" id="WMW80013.1"/>
    </source>
</evidence>
<evidence type="ECO:0000256" key="1">
    <source>
        <dbReference type="ARBA" id="ARBA00022553"/>
    </source>
</evidence>
<accession>A0ABY9RFK9</accession>
<name>A0ABY9RFK9_9BURK</name>
<dbReference type="InterPro" id="IPR001789">
    <property type="entry name" value="Sig_transdc_resp-reg_receiver"/>
</dbReference>
<keyword evidence="1 2" id="KW-0597">Phosphoprotein</keyword>
<dbReference type="RefSeq" id="WP_309481506.1">
    <property type="nucleotide sequence ID" value="NZ_CP133720.1"/>
</dbReference>
<feature type="modified residue" description="4-aspartylphosphate" evidence="2">
    <location>
        <position position="53"/>
    </location>
</feature>
<dbReference type="Proteomes" id="UP001181355">
    <property type="component" value="Chromosome"/>
</dbReference>
<gene>
    <name evidence="4" type="ORF">RF679_15375</name>
</gene>
<dbReference type="PANTHER" id="PTHR44591:SF3">
    <property type="entry name" value="RESPONSE REGULATORY DOMAIN-CONTAINING PROTEIN"/>
    <property type="match status" value="1"/>
</dbReference>
<dbReference type="InterPro" id="IPR050595">
    <property type="entry name" value="Bact_response_regulator"/>
</dbReference>
<dbReference type="PROSITE" id="PS50110">
    <property type="entry name" value="RESPONSE_REGULATORY"/>
    <property type="match status" value="1"/>
</dbReference>
<dbReference type="SUPFAM" id="SSF52172">
    <property type="entry name" value="CheY-like"/>
    <property type="match status" value="1"/>
</dbReference>
<dbReference type="EMBL" id="CP133720">
    <property type="protein sequence ID" value="WMW80013.1"/>
    <property type="molecule type" value="Genomic_DNA"/>
</dbReference>
<evidence type="ECO:0000256" key="2">
    <source>
        <dbReference type="PROSITE-ProRule" id="PRU00169"/>
    </source>
</evidence>
<dbReference type="PANTHER" id="PTHR44591">
    <property type="entry name" value="STRESS RESPONSE REGULATOR PROTEIN 1"/>
    <property type="match status" value="1"/>
</dbReference>